<organism evidence="1 2">
    <name type="scientific">Candidatus Methanocrinis natronophilus</name>
    <dbReference type="NCBI Taxonomy" id="3033396"/>
    <lineage>
        <taxon>Archaea</taxon>
        <taxon>Methanobacteriati</taxon>
        <taxon>Methanobacteriota</taxon>
        <taxon>Stenosarchaea group</taxon>
        <taxon>Methanomicrobia</taxon>
        <taxon>Methanotrichales</taxon>
        <taxon>Methanotrichaceae</taxon>
        <taxon>Methanocrinis</taxon>
    </lineage>
</organism>
<dbReference type="Proteomes" id="UP001220010">
    <property type="component" value="Unassembled WGS sequence"/>
</dbReference>
<evidence type="ECO:0000313" key="2">
    <source>
        <dbReference type="Proteomes" id="UP001220010"/>
    </source>
</evidence>
<dbReference type="RefSeq" id="WP_316966775.1">
    <property type="nucleotide sequence ID" value="NZ_JARFPK010000025.1"/>
</dbReference>
<dbReference type="EMBL" id="JARFPK010000025">
    <property type="protein sequence ID" value="MDF0591032.1"/>
    <property type="molecule type" value="Genomic_DNA"/>
</dbReference>
<accession>A0ABT5X8M1</accession>
<proteinExistence type="predicted"/>
<keyword evidence="2" id="KW-1185">Reference proteome</keyword>
<evidence type="ECO:0000313" key="1">
    <source>
        <dbReference type="EMBL" id="MDF0591032.1"/>
    </source>
</evidence>
<protein>
    <submittedName>
        <fullName evidence="1">Uncharacterized protein</fullName>
    </submittedName>
</protein>
<name>A0ABT5X8M1_9EURY</name>
<reference evidence="1 2" key="1">
    <citation type="submission" date="2023-03" db="EMBL/GenBank/DDBJ databases">
        <title>WGS of Methanotrichaceae archaeon Mx.</title>
        <authorList>
            <person name="Sorokin D.Y."/>
            <person name="Merkel A.Y."/>
        </authorList>
    </citation>
    <scope>NUCLEOTIDE SEQUENCE [LARGE SCALE GENOMIC DNA]</scope>
    <source>
        <strain evidence="1 2">Mx</strain>
    </source>
</reference>
<comment type="caution">
    <text evidence="1">The sequence shown here is derived from an EMBL/GenBank/DDBJ whole genome shotgun (WGS) entry which is preliminary data.</text>
</comment>
<gene>
    <name evidence="1" type="ORF">P0O15_07610</name>
</gene>
<sequence>MNPLVDSYSAFIENDRYTQTGLAGYDPSSLNDAIDRVVASLDPSVELLSFGEPLHGREEVLIFDKPAKTHLYRDR</sequence>